<dbReference type="Pfam" id="PF03017">
    <property type="entry name" value="Transposase_23"/>
    <property type="match status" value="1"/>
</dbReference>
<dbReference type="InterPro" id="IPR004252">
    <property type="entry name" value="Probable_transposase_24"/>
</dbReference>
<evidence type="ECO:0000259" key="2">
    <source>
        <dbReference type="Pfam" id="PF03017"/>
    </source>
</evidence>
<proteinExistence type="predicted"/>
<evidence type="ECO:0000256" key="1">
    <source>
        <dbReference type="SAM" id="MobiDB-lite"/>
    </source>
</evidence>
<gene>
    <name evidence="3" type="ORF">SHERM_03938</name>
</gene>
<evidence type="ECO:0000313" key="4">
    <source>
        <dbReference type="Proteomes" id="UP001153555"/>
    </source>
</evidence>
<dbReference type="EMBL" id="CACSLK010030184">
    <property type="protein sequence ID" value="CAA0836902.1"/>
    <property type="molecule type" value="Genomic_DNA"/>
</dbReference>
<accession>A0A9N7RMX8</accession>
<dbReference type="PANTHER" id="PTHR33018">
    <property type="entry name" value="OS10G0338966 PROTEIN-RELATED"/>
    <property type="match status" value="1"/>
</dbReference>
<name>A0A9N7RMX8_STRHE</name>
<organism evidence="3 4">
    <name type="scientific">Striga hermonthica</name>
    <name type="common">Purple witchweed</name>
    <name type="synonym">Buchnera hermonthica</name>
    <dbReference type="NCBI Taxonomy" id="68872"/>
    <lineage>
        <taxon>Eukaryota</taxon>
        <taxon>Viridiplantae</taxon>
        <taxon>Streptophyta</taxon>
        <taxon>Embryophyta</taxon>
        <taxon>Tracheophyta</taxon>
        <taxon>Spermatophyta</taxon>
        <taxon>Magnoliopsida</taxon>
        <taxon>eudicotyledons</taxon>
        <taxon>Gunneridae</taxon>
        <taxon>Pentapetalae</taxon>
        <taxon>asterids</taxon>
        <taxon>lamiids</taxon>
        <taxon>Lamiales</taxon>
        <taxon>Orobanchaceae</taxon>
        <taxon>Buchnereae</taxon>
        <taxon>Striga</taxon>
    </lineage>
</organism>
<evidence type="ECO:0000313" key="3">
    <source>
        <dbReference type="EMBL" id="CAA0836902.1"/>
    </source>
</evidence>
<dbReference type="Pfam" id="PF03004">
    <property type="entry name" value="Transposase_24"/>
    <property type="match status" value="1"/>
</dbReference>
<dbReference type="Proteomes" id="UP001153555">
    <property type="component" value="Unassembled WGS sequence"/>
</dbReference>
<protein>
    <recommendedName>
        <fullName evidence="2">Transposase Tnp1/En/Spm-like domain-containing protein</fullName>
    </recommendedName>
</protein>
<sequence>MKFDPCVPLERQLSRKPDRVQDEQYKSLIEYWMSDKSKEISKKNKETRAQLELIHRMGKKIYALVREAWKKKKGEYPSKVDLFKECYYRVGDPRISAVIQDAVEQMEDSDEHEQELDGSNDTNGLDKANEKFEMVMGKDKNGYVRLCGLGVSRSDIYGPLPSRDASYRLAMEYKMKYDASLDYKRKYEALLTKLHGGELGAGESKKSGEESDALNVQFASSNSRQSPGSTSRSRDIRVHSRVVLKSLENINEVVASGYVISMDVVRVNGEDLGKGWCEISVQHRMKNYVHLIKPYDHIQTIGDSLGAPVAWPLSLVDLDQNDD</sequence>
<dbReference type="InterPro" id="IPR004264">
    <property type="entry name" value="Transposase_23"/>
</dbReference>
<keyword evidence="4" id="KW-1185">Reference proteome</keyword>
<feature type="domain" description="Transposase Tnp1/En/Spm-like" evidence="2">
    <location>
        <begin position="242"/>
        <end position="305"/>
    </location>
</feature>
<reference evidence="3" key="1">
    <citation type="submission" date="2019-12" db="EMBL/GenBank/DDBJ databases">
        <authorList>
            <person name="Scholes J."/>
        </authorList>
    </citation>
    <scope>NUCLEOTIDE SEQUENCE</scope>
</reference>
<feature type="compositionally biased region" description="Acidic residues" evidence="1">
    <location>
        <begin position="104"/>
        <end position="118"/>
    </location>
</feature>
<dbReference type="OrthoDB" id="902762at2759"/>
<dbReference type="PANTHER" id="PTHR33018:SF34">
    <property type="entry name" value="OS02G0472350 PROTEIN"/>
    <property type="match status" value="1"/>
</dbReference>
<comment type="caution">
    <text evidence="3">The sequence shown here is derived from an EMBL/GenBank/DDBJ whole genome shotgun (WGS) entry which is preliminary data.</text>
</comment>
<feature type="region of interest" description="Disordered" evidence="1">
    <location>
        <begin position="104"/>
        <end position="126"/>
    </location>
</feature>
<dbReference type="AlphaFoldDB" id="A0A9N7RMX8"/>